<protein>
    <recommendedName>
        <fullName evidence="3">Transposase</fullName>
    </recommendedName>
</protein>
<dbReference type="Proteomes" id="UP001072952">
    <property type="component" value="Unassembled WGS sequence"/>
</dbReference>
<accession>A0ABT4BL23</accession>
<name>A0ABT4BL23_9STAP</name>
<proteinExistence type="predicted"/>
<evidence type="ECO:0008006" key="3">
    <source>
        <dbReference type="Google" id="ProtNLM"/>
    </source>
</evidence>
<evidence type="ECO:0000313" key="2">
    <source>
        <dbReference type="Proteomes" id="UP001072952"/>
    </source>
</evidence>
<dbReference type="EMBL" id="JANSLD010000027">
    <property type="protein sequence ID" value="MCY1583368.1"/>
    <property type="molecule type" value="Genomic_DNA"/>
</dbReference>
<evidence type="ECO:0000313" key="1">
    <source>
        <dbReference type="EMBL" id="MCY1583368.1"/>
    </source>
</evidence>
<comment type="caution">
    <text evidence="1">The sequence shown here is derived from an EMBL/GenBank/DDBJ whole genome shotgun (WGS) entry which is preliminary data.</text>
</comment>
<reference evidence="1" key="1">
    <citation type="journal article" date="2022" name="Int. J. Mol. Sci.">
        <title>Phenotypic and Genotypic Virulence Characterisation of Staphylococcus pettenkoferi Strains Isolated from Human Bloodstream and Diabetic Foot Infections.</title>
        <authorList>
            <person name="Magnan C."/>
            <person name="Ahmad-Mansour N."/>
            <person name="Pouget C."/>
            <person name="Morsli M."/>
            <person name="Huc-Brandt S."/>
            <person name="Pantel A."/>
            <person name="Dunyach-Remy C."/>
            <person name="Sotto A."/>
            <person name="Molle V."/>
            <person name="Lavigne J.-P."/>
        </authorList>
    </citation>
    <scope>NUCLEOTIDE SEQUENCE</scope>
    <source>
        <strain evidence="1">NSP012P</strain>
    </source>
</reference>
<keyword evidence="2" id="KW-1185">Reference proteome</keyword>
<organism evidence="1 2">
    <name type="scientific">Staphylococcus pettenkoferi</name>
    <dbReference type="NCBI Taxonomy" id="170573"/>
    <lineage>
        <taxon>Bacteria</taxon>
        <taxon>Bacillati</taxon>
        <taxon>Bacillota</taxon>
        <taxon>Bacilli</taxon>
        <taxon>Bacillales</taxon>
        <taxon>Staphylococcaceae</taxon>
        <taxon>Staphylococcus</taxon>
    </lineage>
</organism>
<reference evidence="1" key="2">
    <citation type="submission" date="2022-08" db="EMBL/GenBank/DDBJ databases">
        <authorList>
            <person name="Magnan C."/>
        </authorList>
    </citation>
    <scope>NUCLEOTIDE SEQUENCE</scope>
    <source>
        <strain evidence="1">NSP012P</strain>
    </source>
</reference>
<dbReference type="RefSeq" id="WP_268213485.1">
    <property type="nucleotide sequence ID" value="NZ_JANSLD010000027.1"/>
</dbReference>
<gene>
    <name evidence="1" type="ORF">NW133_07485</name>
</gene>
<sequence length="98" mass="11806">MSITLTEDIWNYFVEEIGADITYHKYHNSNVFPEPYFELVMRTKRFIYRLESYLNDELIIVAKRKNYDLTLNCKVDNFINARKFIENLETQNAPELFA</sequence>